<dbReference type="SUPFAM" id="SSF53448">
    <property type="entry name" value="Nucleotide-diphospho-sugar transferases"/>
    <property type="match status" value="1"/>
</dbReference>
<dbReference type="InterPro" id="IPR029044">
    <property type="entry name" value="Nucleotide-diphossugar_trans"/>
</dbReference>
<proteinExistence type="predicted"/>
<keyword evidence="2" id="KW-1185">Reference proteome</keyword>
<dbReference type="Proteomes" id="UP000016761">
    <property type="component" value="Unassembled WGS sequence"/>
</dbReference>
<protein>
    <submittedName>
        <fullName evidence="1">N-Acetylneuraminate cytidylyltransferase</fullName>
        <ecNumber evidence="1">2.7.7.43</ecNumber>
    </submittedName>
</protein>
<organism evidence="1 2">
    <name type="scientific">Psychrobacter aquaticus CMS 56</name>
    <dbReference type="NCBI Taxonomy" id="1354303"/>
    <lineage>
        <taxon>Bacteria</taxon>
        <taxon>Pseudomonadati</taxon>
        <taxon>Pseudomonadota</taxon>
        <taxon>Gammaproteobacteria</taxon>
        <taxon>Moraxellales</taxon>
        <taxon>Moraxellaceae</taxon>
        <taxon>Psychrobacter</taxon>
    </lineage>
</organism>
<dbReference type="PANTHER" id="PTHR21485:SF6">
    <property type="entry name" value="N-ACYLNEURAMINATE CYTIDYLYLTRANSFERASE-RELATED"/>
    <property type="match status" value="1"/>
</dbReference>
<dbReference type="NCBIfam" id="TIGR03584">
    <property type="entry name" value="PseF"/>
    <property type="match status" value="1"/>
</dbReference>
<dbReference type="eggNOG" id="COG1083">
    <property type="taxonomic scope" value="Bacteria"/>
</dbReference>
<dbReference type="Pfam" id="PF02348">
    <property type="entry name" value="CTP_transf_3"/>
    <property type="match status" value="1"/>
</dbReference>
<dbReference type="PANTHER" id="PTHR21485">
    <property type="entry name" value="HAD SUPERFAMILY MEMBERS CMAS AND KDSC"/>
    <property type="match status" value="1"/>
</dbReference>
<dbReference type="InterPro" id="IPR050793">
    <property type="entry name" value="CMP-NeuNAc_synthase"/>
</dbReference>
<dbReference type="EC" id="2.7.7.43" evidence="1"/>
<keyword evidence="1" id="KW-0548">Nucleotidyltransferase</keyword>
<evidence type="ECO:0000313" key="2">
    <source>
        <dbReference type="Proteomes" id="UP000016761"/>
    </source>
</evidence>
<dbReference type="AlphaFoldDB" id="U4T4B2"/>
<accession>U4T4B2</accession>
<dbReference type="InterPro" id="IPR020039">
    <property type="entry name" value="PseF"/>
</dbReference>
<dbReference type="CDD" id="cd02513">
    <property type="entry name" value="CMP-NeuAc_Synthase"/>
    <property type="match status" value="1"/>
</dbReference>
<dbReference type="InterPro" id="IPR003329">
    <property type="entry name" value="Cytidylyl_trans"/>
</dbReference>
<dbReference type="Gene3D" id="3.90.550.10">
    <property type="entry name" value="Spore Coat Polysaccharide Biosynthesis Protein SpsA, Chain A"/>
    <property type="match status" value="1"/>
</dbReference>
<dbReference type="STRING" id="1354303.M917_0875"/>
<dbReference type="EMBL" id="AUSW01000015">
    <property type="protein sequence ID" value="ERL56197.1"/>
    <property type="molecule type" value="Genomic_DNA"/>
</dbReference>
<dbReference type="PATRIC" id="fig|1354303.4.peg.862"/>
<dbReference type="GO" id="GO:0008781">
    <property type="term" value="F:N-acylneuraminate cytidylyltransferase activity"/>
    <property type="evidence" value="ECO:0007669"/>
    <property type="project" value="UniProtKB-EC"/>
</dbReference>
<dbReference type="RefSeq" id="WP_021813528.1">
    <property type="nucleotide sequence ID" value="NZ_AUSW01000015.1"/>
</dbReference>
<keyword evidence="1" id="KW-0808">Transferase</keyword>
<dbReference type="OrthoDB" id="9805604at2"/>
<reference evidence="1 2" key="1">
    <citation type="journal article" date="2013" name="Genome Announc.">
        <title>Draft Genome Sequence of Psychrobacter aquaticus Strain CMS 56T, Isolated from a Cyanobacterial Mat Sample Collected from Water Bodies in the McMurdo Dry Valley Region of Antarctica.</title>
        <authorList>
            <person name="Reddy G.S."/>
            <person name="Ara S."/>
            <person name="Singh A."/>
            <person name="Kumar Pinnaka A."/>
            <person name="Shivaji S."/>
        </authorList>
    </citation>
    <scope>NUCLEOTIDE SEQUENCE [LARGE SCALE GENOMIC DNA]</scope>
    <source>
        <strain evidence="1 2">CMS 56</strain>
    </source>
</reference>
<gene>
    <name evidence="1" type="ORF">M917_0875</name>
</gene>
<name>U4T4B2_9GAMM</name>
<sequence>MRAAIIPARGGSKRIPQKNIKIFCGKPMIAWSIEAALQSGCFDRVIVSTDDTAIAAVAKEYGAEVPFIRPQELSDDFTGTIPVTKHAIEYLESQGETYDDIMCIYATAPFVQPKIITEAYEQFKNSQADYCFTATNYAAPIQRAFKLTENKRAKMFNPEQFNTRSQDLEEAYHDAGQFYWGSADAFKQLKPVLSEVASPYILPRYLVQDIDTPDDWILAELLYQALTANGNLDKQ</sequence>
<evidence type="ECO:0000313" key="1">
    <source>
        <dbReference type="EMBL" id="ERL56197.1"/>
    </source>
</evidence>
<comment type="caution">
    <text evidence="1">The sequence shown here is derived from an EMBL/GenBank/DDBJ whole genome shotgun (WGS) entry which is preliminary data.</text>
</comment>